<accession>A0A2A8MV22</accession>
<dbReference type="Pfam" id="PF06486">
    <property type="entry name" value="DUF1093"/>
    <property type="match status" value="1"/>
</dbReference>
<dbReference type="RefSeq" id="WP_098080330.1">
    <property type="nucleotide sequence ID" value="NZ_JBNTQF010000001.1"/>
</dbReference>
<dbReference type="EMBL" id="NVGE01000039">
    <property type="protein sequence ID" value="PFZ26080.1"/>
    <property type="molecule type" value="Genomic_DNA"/>
</dbReference>
<protein>
    <recommendedName>
        <fullName evidence="3">YxeA family protein</fullName>
    </recommendedName>
</protein>
<dbReference type="SUPFAM" id="SSF159121">
    <property type="entry name" value="BC4932-like"/>
    <property type="match status" value="1"/>
</dbReference>
<evidence type="ECO:0000313" key="2">
    <source>
        <dbReference type="Proteomes" id="UP000223311"/>
    </source>
</evidence>
<gene>
    <name evidence="1" type="ORF">COL66_22240</name>
</gene>
<dbReference type="PROSITE" id="PS51257">
    <property type="entry name" value="PROKAR_LIPOPROTEIN"/>
    <property type="match status" value="1"/>
</dbReference>
<dbReference type="Proteomes" id="UP000223311">
    <property type="component" value="Unassembled WGS sequence"/>
</dbReference>
<dbReference type="NCBIfam" id="TIGR01655">
    <property type="entry name" value="yxeA_fam"/>
    <property type="match status" value="1"/>
</dbReference>
<dbReference type="InterPro" id="IPR006542">
    <property type="entry name" value="DUF1093"/>
</dbReference>
<evidence type="ECO:0000313" key="1">
    <source>
        <dbReference type="EMBL" id="PFZ26080.1"/>
    </source>
</evidence>
<proteinExistence type="predicted"/>
<reference evidence="1 2" key="1">
    <citation type="submission" date="2017-09" db="EMBL/GenBank/DDBJ databases">
        <title>Large-scale bioinformatics analysis of Bacillus genomes uncovers conserved roles of natural products in bacterial physiology.</title>
        <authorList>
            <consortium name="Agbiome Team Llc"/>
            <person name="Bleich R.M."/>
            <person name="Grubbs K.J."/>
            <person name="Santa Maria K.C."/>
            <person name="Allen S.E."/>
            <person name="Farag S."/>
            <person name="Shank E.A."/>
            <person name="Bowers A."/>
        </authorList>
    </citation>
    <scope>NUCLEOTIDE SEQUENCE [LARGE SCALE GENOMIC DNA]</scope>
    <source>
        <strain evidence="1 2">AFS080080</strain>
    </source>
</reference>
<dbReference type="AlphaFoldDB" id="A0A2A8MV22"/>
<organism evidence="1 2">
    <name type="scientific">Bacillus wiedmannii</name>
    <dbReference type="NCBI Taxonomy" id="1890302"/>
    <lineage>
        <taxon>Bacteria</taxon>
        <taxon>Bacillati</taxon>
        <taxon>Bacillota</taxon>
        <taxon>Bacilli</taxon>
        <taxon>Bacillales</taxon>
        <taxon>Bacillaceae</taxon>
        <taxon>Bacillus</taxon>
        <taxon>Bacillus cereus group</taxon>
    </lineage>
</organism>
<dbReference type="PANTHER" id="PTHR36433:SF2">
    <property type="entry name" value="YXEA FAMILY PROTEIN"/>
    <property type="match status" value="1"/>
</dbReference>
<dbReference type="InterPro" id="IPR036166">
    <property type="entry name" value="YxeA-like_sf"/>
</dbReference>
<dbReference type="Gene3D" id="2.40.50.480">
    <property type="match status" value="1"/>
</dbReference>
<name>A0A2A8MV22_9BACI</name>
<comment type="caution">
    <text evidence="1">The sequence shown here is derived from an EMBL/GenBank/DDBJ whole genome shotgun (WGS) entry which is preliminary data.</text>
</comment>
<dbReference type="PANTHER" id="PTHR36433">
    <property type="entry name" value="HYPOTHETICAL CYTOSOLIC PROTEIN"/>
    <property type="match status" value="1"/>
</dbReference>
<evidence type="ECO:0008006" key="3">
    <source>
        <dbReference type="Google" id="ProtNLM"/>
    </source>
</evidence>
<sequence>MKKILLVLGVIILFGACMWMFFFTPEKLTPENPAGKTVYYTKITGSSVQGQNGRYDYEVIAYDEKKKKEELSFSAGKKLRERAYIRLYYTMIRGVTYWEEVSFEELPKAVQQQYEK</sequence>